<evidence type="ECO:0000256" key="4">
    <source>
        <dbReference type="ARBA" id="ARBA00022691"/>
    </source>
</evidence>
<accession>A0ABN9LNB5</accession>
<keyword evidence="2" id="KW-0489">Methyltransferase</keyword>
<dbReference type="Gene3D" id="3.40.50.150">
    <property type="entry name" value="Vaccinia Virus protein VP39"/>
    <property type="match status" value="2"/>
</dbReference>
<gene>
    <name evidence="6" type="ORF">RIMI_LOCUS11253198</name>
</gene>
<evidence type="ECO:0000256" key="3">
    <source>
        <dbReference type="ARBA" id="ARBA00022679"/>
    </source>
</evidence>
<comment type="caution">
    <text evidence="6">The sequence shown here is derived from an EMBL/GenBank/DDBJ whole genome shotgun (WGS) entry which is preliminary data.</text>
</comment>
<evidence type="ECO:0008006" key="8">
    <source>
        <dbReference type="Google" id="ProtNLM"/>
    </source>
</evidence>
<dbReference type="Pfam" id="PF01234">
    <property type="entry name" value="NNMT_PNMT_TEMT"/>
    <property type="match status" value="2"/>
</dbReference>
<reference evidence="6" key="1">
    <citation type="submission" date="2023-07" db="EMBL/GenBank/DDBJ databases">
        <authorList>
            <person name="Stuckert A."/>
        </authorList>
    </citation>
    <scope>NUCLEOTIDE SEQUENCE</scope>
</reference>
<feature type="region of interest" description="Disordered" evidence="5">
    <location>
        <begin position="408"/>
        <end position="433"/>
    </location>
</feature>
<evidence type="ECO:0000313" key="7">
    <source>
        <dbReference type="Proteomes" id="UP001176940"/>
    </source>
</evidence>
<keyword evidence="7" id="KW-1185">Reference proteome</keyword>
<dbReference type="Proteomes" id="UP001176940">
    <property type="component" value="Unassembled WGS sequence"/>
</dbReference>
<protein>
    <recommendedName>
        <fullName evidence="8">Nicotinamide N-methyltransferase</fullName>
    </recommendedName>
</protein>
<evidence type="ECO:0000313" key="6">
    <source>
        <dbReference type="EMBL" id="CAJ0946274.1"/>
    </source>
</evidence>
<proteinExistence type="inferred from homology"/>
<sequence>MATTFTAQQQFIDEFDPKVYLQTYHMAQSGILSGDFQEFAIKNLYETFIKGGVRGNTLLDIGTGSAIYHLLSACEVFDKIIVSDLLDQNRVEFEKWLKKDPDAFDWSHIIKYVCELEGNRGDSEEKKAEKLRSKVKEYLKCDALKRNPFDPVVVPPVDCLLSCLCLETPCKDLKSYCEVLKNFMDLIKPGGHLLILSGLNATFYHVGDKRISVLSSKKENLEMAFKGAGYQIEKAVFTPRVDKTMMHVADYEGGVRGDTLLDVGTGASIYHLVSAAEVFDKIIVSGLLPENRAEFQKWLKKDSDAFDWTHIIKYACELEGKGEDYDKKAEKLRSKVKEVLKCVTFINETLSTLSLCPQWIVFCLPSPLKLHIEKAVYTTRVDKSHVDISDYDTKYFISARMPQILRSQSPPRIEGVTTSTTSTTQNEKDFKSP</sequence>
<dbReference type="PROSITE" id="PS51681">
    <property type="entry name" value="SAM_MT_NNMT_PNMT_TEMT"/>
    <property type="match status" value="2"/>
</dbReference>
<name>A0ABN9LNB5_9NEOB</name>
<dbReference type="InterPro" id="IPR053384">
    <property type="entry name" value="SAM-dep_methyltransferase"/>
</dbReference>
<evidence type="ECO:0000256" key="2">
    <source>
        <dbReference type="ARBA" id="ARBA00022603"/>
    </source>
</evidence>
<organism evidence="6 7">
    <name type="scientific">Ranitomeya imitator</name>
    <name type="common">mimic poison frog</name>
    <dbReference type="NCBI Taxonomy" id="111125"/>
    <lineage>
        <taxon>Eukaryota</taxon>
        <taxon>Metazoa</taxon>
        <taxon>Chordata</taxon>
        <taxon>Craniata</taxon>
        <taxon>Vertebrata</taxon>
        <taxon>Euteleostomi</taxon>
        <taxon>Amphibia</taxon>
        <taxon>Batrachia</taxon>
        <taxon>Anura</taxon>
        <taxon>Neobatrachia</taxon>
        <taxon>Hyloidea</taxon>
        <taxon>Dendrobatidae</taxon>
        <taxon>Dendrobatinae</taxon>
        <taxon>Ranitomeya</taxon>
    </lineage>
</organism>
<keyword evidence="3" id="KW-0808">Transferase</keyword>
<dbReference type="InterPro" id="IPR029063">
    <property type="entry name" value="SAM-dependent_MTases_sf"/>
</dbReference>
<keyword evidence="4" id="KW-0949">S-adenosyl-L-methionine</keyword>
<comment type="similarity">
    <text evidence="1">Belongs to the class I-like SAM-binding methyltransferase superfamily. NNMT/PNMT/TEMT family.</text>
</comment>
<evidence type="ECO:0000256" key="1">
    <source>
        <dbReference type="ARBA" id="ARBA00007996"/>
    </source>
</evidence>
<dbReference type="PANTHER" id="PTHR10867">
    <property type="entry name" value="NNMT/PNMT/TEMT FAMILY MEMBER"/>
    <property type="match status" value="1"/>
</dbReference>
<dbReference type="SUPFAM" id="SSF53335">
    <property type="entry name" value="S-adenosyl-L-methionine-dependent methyltransferases"/>
    <property type="match status" value="2"/>
</dbReference>
<dbReference type="NCBIfam" id="NF041360">
    <property type="entry name" value="GntF_guanitoxin"/>
    <property type="match status" value="1"/>
</dbReference>
<dbReference type="PANTHER" id="PTHR10867:SF32">
    <property type="entry name" value="NICOTINAMIDE N-METHYLTRANSFERASE"/>
    <property type="match status" value="1"/>
</dbReference>
<dbReference type="InterPro" id="IPR000940">
    <property type="entry name" value="NNMT_TEMT_trans"/>
</dbReference>
<evidence type="ECO:0000256" key="5">
    <source>
        <dbReference type="SAM" id="MobiDB-lite"/>
    </source>
</evidence>
<dbReference type="EMBL" id="CAUEEQ010025264">
    <property type="protein sequence ID" value="CAJ0946274.1"/>
    <property type="molecule type" value="Genomic_DNA"/>
</dbReference>